<dbReference type="Pfam" id="PF00430">
    <property type="entry name" value="ATP-synt_B"/>
    <property type="match status" value="1"/>
</dbReference>
<dbReference type="CDD" id="cd06503">
    <property type="entry name" value="ATP-synt_Fo_b"/>
    <property type="match status" value="1"/>
</dbReference>
<dbReference type="GO" id="GO:0045259">
    <property type="term" value="C:proton-transporting ATP synthase complex"/>
    <property type="evidence" value="ECO:0007669"/>
    <property type="project" value="UniProtKB-KW"/>
</dbReference>
<dbReference type="KEGG" id="ppru:FDP22_10060"/>
<dbReference type="Proteomes" id="UP000305888">
    <property type="component" value="Chromosome"/>
</dbReference>
<organism evidence="15 16">
    <name type="scientific">Paroceanicella profunda</name>
    <dbReference type="NCBI Taxonomy" id="2579971"/>
    <lineage>
        <taxon>Bacteria</taxon>
        <taxon>Pseudomonadati</taxon>
        <taxon>Pseudomonadota</taxon>
        <taxon>Alphaproteobacteria</taxon>
        <taxon>Rhodobacterales</taxon>
        <taxon>Paracoccaceae</taxon>
        <taxon>Paroceanicella</taxon>
    </lineage>
</organism>
<dbReference type="PANTHER" id="PTHR33445">
    <property type="entry name" value="ATP SYNTHASE SUBUNIT B', CHLOROPLASTIC"/>
    <property type="match status" value="1"/>
</dbReference>
<dbReference type="EMBL" id="CP040818">
    <property type="protein sequence ID" value="QDL92089.1"/>
    <property type="molecule type" value="Genomic_DNA"/>
</dbReference>
<evidence type="ECO:0000313" key="16">
    <source>
        <dbReference type="Proteomes" id="UP000305888"/>
    </source>
</evidence>
<dbReference type="GO" id="GO:0012505">
    <property type="term" value="C:endomembrane system"/>
    <property type="evidence" value="ECO:0007669"/>
    <property type="project" value="UniProtKB-SubCell"/>
</dbReference>
<dbReference type="NCBIfam" id="NF009988">
    <property type="entry name" value="PRK13454.1"/>
    <property type="match status" value="1"/>
</dbReference>
<evidence type="ECO:0000256" key="2">
    <source>
        <dbReference type="ARBA" id="ARBA00022448"/>
    </source>
</evidence>
<dbReference type="GO" id="GO:0046961">
    <property type="term" value="F:proton-transporting ATPase activity, rotational mechanism"/>
    <property type="evidence" value="ECO:0007669"/>
    <property type="project" value="TreeGrafter"/>
</dbReference>
<evidence type="ECO:0000256" key="3">
    <source>
        <dbReference type="ARBA" id="ARBA00022547"/>
    </source>
</evidence>
<keyword evidence="2 13" id="KW-0813">Transport</keyword>
<evidence type="ECO:0000256" key="6">
    <source>
        <dbReference type="ARBA" id="ARBA00022989"/>
    </source>
</evidence>
<dbReference type="InterPro" id="IPR050059">
    <property type="entry name" value="ATP_synthase_B_chain"/>
</dbReference>
<evidence type="ECO:0000256" key="12">
    <source>
        <dbReference type="ARBA" id="ARBA00037847"/>
    </source>
</evidence>
<keyword evidence="9 13" id="KW-0066">ATP synthesis</keyword>
<evidence type="ECO:0000256" key="9">
    <source>
        <dbReference type="ARBA" id="ARBA00023310"/>
    </source>
</evidence>
<gene>
    <name evidence="13" type="primary">atpF</name>
    <name evidence="15" type="ORF">FDP22_10060</name>
</gene>
<evidence type="ECO:0000256" key="8">
    <source>
        <dbReference type="ARBA" id="ARBA00023136"/>
    </source>
</evidence>
<keyword evidence="3 13" id="KW-0138">CF(0)</keyword>
<dbReference type="OrthoDB" id="9805716at2"/>
<evidence type="ECO:0000256" key="11">
    <source>
        <dbReference type="ARBA" id="ARBA00025614"/>
    </source>
</evidence>
<comment type="similarity">
    <text evidence="1 13 14">Belongs to the ATPase B chain family.</text>
</comment>
<evidence type="ECO:0000256" key="7">
    <source>
        <dbReference type="ARBA" id="ARBA00023065"/>
    </source>
</evidence>
<dbReference type="RefSeq" id="WP_138571862.1">
    <property type="nucleotide sequence ID" value="NZ_CP040818.1"/>
</dbReference>
<dbReference type="InterPro" id="IPR002146">
    <property type="entry name" value="ATP_synth_b/b'su_bac/chlpt"/>
</dbReference>
<keyword evidence="5 13" id="KW-0375">Hydrogen ion transport</keyword>
<dbReference type="HAMAP" id="MF_01398">
    <property type="entry name" value="ATP_synth_b_bprime"/>
    <property type="match status" value="1"/>
</dbReference>
<evidence type="ECO:0000256" key="14">
    <source>
        <dbReference type="RuleBase" id="RU003848"/>
    </source>
</evidence>
<comment type="function">
    <text evidence="10 13">F(1)F(0) ATP synthase produces ATP from ADP in the presence of a proton or sodium gradient. F-type ATPases consist of two structural domains, F(1) containing the extramembraneous catalytic core and F(0) containing the membrane proton channel, linked together by a central stalk and a peripheral stalk. During catalysis, ATP synthesis in the catalytic domain of F(1) is coupled via a rotary mechanism of the central stalk subunits to proton translocation.</text>
</comment>
<dbReference type="GO" id="GO:0005886">
    <property type="term" value="C:plasma membrane"/>
    <property type="evidence" value="ECO:0007669"/>
    <property type="project" value="UniProtKB-SubCell"/>
</dbReference>
<comment type="function">
    <text evidence="11">Component of the F(0) channel, it forms part of the peripheral stalk, linking F(1) to F(0). The b'-subunit is a diverged and duplicated form of b found in plants and photosynthetic bacteria.</text>
</comment>
<evidence type="ECO:0000256" key="10">
    <source>
        <dbReference type="ARBA" id="ARBA00025198"/>
    </source>
</evidence>
<evidence type="ECO:0000256" key="13">
    <source>
        <dbReference type="HAMAP-Rule" id="MF_01398"/>
    </source>
</evidence>
<protein>
    <recommendedName>
        <fullName evidence="13">ATP synthase subunit b</fullName>
    </recommendedName>
    <alternativeName>
        <fullName evidence="13">ATP synthase F(0) sector subunit b</fullName>
    </alternativeName>
    <alternativeName>
        <fullName evidence="13">ATPase subunit I</fullName>
    </alternativeName>
    <alternativeName>
        <fullName evidence="13">F-type ATPase subunit b</fullName>
        <shortName evidence="13">F-ATPase subunit b</shortName>
    </alternativeName>
</protein>
<dbReference type="AlphaFoldDB" id="A0A5B8FZC2"/>
<evidence type="ECO:0000313" key="15">
    <source>
        <dbReference type="EMBL" id="QDL92089.1"/>
    </source>
</evidence>
<feature type="transmembrane region" description="Helical" evidence="13">
    <location>
        <begin position="34"/>
        <end position="53"/>
    </location>
</feature>
<keyword evidence="7 13" id="KW-0406">Ion transport</keyword>
<dbReference type="GO" id="GO:0046933">
    <property type="term" value="F:proton-transporting ATP synthase activity, rotational mechanism"/>
    <property type="evidence" value="ECO:0007669"/>
    <property type="project" value="UniProtKB-UniRule"/>
</dbReference>
<name>A0A5B8FZC2_9RHOB</name>
<accession>A0A5B8FZC2</accession>
<dbReference type="PANTHER" id="PTHR33445:SF1">
    <property type="entry name" value="ATP SYNTHASE SUBUNIT B"/>
    <property type="match status" value="1"/>
</dbReference>
<comment type="subunit">
    <text evidence="13">F-type ATPases have 2 components, F(1) - the catalytic core - and F(0) - the membrane proton channel. F(1) has five subunits: alpha(3), beta(3), gamma(1), delta(1), epsilon(1). F(0) has three main subunits: a(1), b(2) and c(10-14). The alpha and beta chains form an alternating ring which encloses part of the gamma chain. F(1) is attached to F(0) by a central stalk formed by the gamma and epsilon chains, while a peripheral stalk is formed by the delta and b chains.</text>
</comment>
<keyword evidence="6 13" id="KW-1133">Transmembrane helix</keyword>
<proteinExistence type="inferred from homology"/>
<reference evidence="15 16" key="1">
    <citation type="submission" date="2019-06" db="EMBL/GenBank/DDBJ databases">
        <title>Genome sequence of Rhodobacteraceae bacterium D4M1.</title>
        <authorList>
            <person name="Cao J."/>
        </authorList>
    </citation>
    <scope>NUCLEOTIDE SEQUENCE [LARGE SCALE GENOMIC DNA]</scope>
    <source>
        <strain evidence="15 16">D4M1</strain>
    </source>
</reference>
<keyword evidence="8 13" id="KW-0472">Membrane</keyword>
<keyword evidence="4 13" id="KW-0812">Transmembrane</keyword>
<keyword evidence="16" id="KW-1185">Reference proteome</keyword>
<comment type="subcellular location">
    <subcellularLocation>
        <location evidence="13">Cell membrane</location>
        <topology evidence="13">Single-pass membrane protein</topology>
    </subcellularLocation>
    <subcellularLocation>
        <location evidence="12">Endomembrane system</location>
        <topology evidence="12">Single-pass membrane protein</topology>
    </subcellularLocation>
</comment>
<keyword evidence="13" id="KW-1003">Cell membrane</keyword>
<evidence type="ECO:0000256" key="5">
    <source>
        <dbReference type="ARBA" id="ARBA00022781"/>
    </source>
</evidence>
<evidence type="ECO:0000256" key="4">
    <source>
        <dbReference type="ARBA" id="ARBA00022692"/>
    </source>
</evidence>
<evidence type="ECO:0000256" key="1">
    <source>
        <dbReference type="ARBA" id="ARBA00005513"/>
    </source>
</evidence>
<sequence>MATETAEELIHEAAEPHASGGLPQLDFSNWDSQIFWLVVALVLLYFLMSRIALPRISSVIEDRADAIADDLDQAADLKRRAEAAEVAYTAALNAARAEAQAIAAEARAEARKELDAAIAKADAEIAARTAESEKRIAEIRDGALEAVETVATDTARAIVAALLPAAQDDAAIASAVKTRVS</sequence>